<dbReference type="GO" id="GO:0005993">
    <property type="term" value="P:trehalose catabolic process"/>
    <property type="evidence" value="ECO:0007669"/>
    <property type="project" value="InterPro"/>
</dbReference>
<dbReference type="PANTHER" id="PTHR23403:SF6">
    <property type="entry name" value="CYTOSOLIC NEUTRAL TREHALASE-RELATED"/>
    <property type="match status" value="1"/>
</dbReference>
<evidence type="ECO:0000259" key="4">
    <source>
        <dbReference type="Pfam" id="PF07492"/>
    </source>
</evidence>
<dbReference type="InterPro" id="IPR012341">
    <property type="entry name" value="6hp_glycosidase-like_sf"/>
</dbReference>
<dbReference type="InterPro" id="IPR001661">
    <property type="entry name" value="Glyco_hydro_37"/>
</dbReference>
<dbReference type="Gene3D" id="1.50.10.10">
    <property type="match status" value="1"/>
</dbReference>
<comment type="caution">
    <text evidence="5">The sequence shown here is derived from an EMBL/GenBank/DDBJ whole genome shotgun (WGS) entry which is preliminary data.</text>
</comment>
<dbReference type="GO" id="GO:0004555">
    <property type="term" value="F:alpha,alpha-trehalase activity"/>
    <property type="evidence" value="ECO:0007669"/>
    <property type="project" value="UniProtKB-EC"/>
</dbReference>
<dbReference type="EMBL" id="AQRA01000003">
    <property type="protein sequence ID" value="EZH74381.1"/>
    <property type="molecule type" value="Genomic_DNA"/>
</dbReference>
<dbReference type="AlphaFoldDB" id="A0A023BWG8"/>
<keyword evidence="2" id="KW-0378">Hydrolase</keyword>
<dbReference type="PROSITE" id="PS00928">
    <property type="entry name" value="TREHALASE_2"/>
    <property type="match status" value="1"/>
</dbReference>
<feature type="domain" description="Neutral trehalase Ca2+ binding" evidence="4">
    <location>
        <begin position="11"/>
        <end position="40"/>
    </location>
</feature>
<dbReference type="InterPro" id="IPR008928">
    <property type="entry name" value="6-hairpin_glycosidase_sf"/>
</dbReference>
<evidence type="ECO:0000256" key="3">
    <source>
        <dbReference type="ARBA" id="ARBA00023295"/>
    </source>
</evidence>
<protein>
    <submittedName>
        <fullName evidence="5">Trehalase</fullName>
    </submittedName>
</protein>
<dbReference type="OrthoDB" id="106887at2"/>
<proteinExistence type="predicted"/>
<comment type="catalytic activity">
    <reaction evidence="1">
        <text>alpha,alpha-trehalose + H2O = alpha-D-glucose + beta-D-glucose</text>
        <dbReference type="Rhea" id="RHEA:32675"/>
        <dbReference type="ChEBI" id="CHEBI:15377"/>
        <dbReference type="ChEBI" id="CHEBI:15903"/>
        <dbReference type="ChEBI" id="CHEBI:16551"/>
        <dbReference type="ChEBI" id="CHEBI:17925"/>
        <dbReference type="EC" id="3.2.1.28"/>
    </reaction>
</comment>
<sequence>MLIKIYRKDVLHSLLQQEDTDQDKRITIDDHGPKEFEIHTINNEVYTIKGTYHLSNLLQELKLAKEDKKGVIEISLTEIKQLPGVRISKMIKEHYWDRLTRKLDRNGIEKILSDDKRDIKERRLYVPFHDKEAYSFYQEVTKGIDHIILETLPQKITPEFVRSINDKPGILGLALTTDDHEKKAVPFLVPGGRFNEMYGWDSYFINIGLLLDGKKELAKGMIDNFTYQIKNYGKILNANRSYYLTRTQPPFYTSMVVEYYEKYKDQTPISWLKECTKTAIYEYETVWMQSGKRLASNGLNRFYAEGIGITAEVEEGHYDYILQKYKNDDSQSVEEFRKLYLHREVDRVELDQYFLHDRSVRESGHDTTYRLEGICADLTTVDLNTLLYKYEKDLAYIIKGFFNDEFIYKERKLDSAYWNGIASQRVALINQYLWDEKTGSYFDYNLLEKKKIHFESATGFYPLWAKLCTADQAKSVVEYLIPRLKCKFGIAGSSKFSLRDVPKDAPKRQWDYPFGWAPHQMIVWKGLLNYGYQDLAEELVYRWLWMITRNAADYNGVIPEKFDVVYGTFKVDVEYGNVGSDFKYVPDGGFGWMNASYQLGLSLLPVAYTYKLNQLVDPDKIFNKTNN</sequence>
<dbReference type="GO" id="GO:0005509">
    <property type="term" value="F:calcium ion binding"/>
    <property type="evidence" value="ECO:0007669"/>
    <property type="project" value="InterPro"/>
</dbReference>
<dbReference type="eggNOG" id="COG1626">
    <property type="taxonomic scope" value="Bacteria"/>
</dbReference>
<dbReference type="GO" id="GO:0005737">
    <property type="term" value="C:cytoplasm"/>
    <property type="evidence" value="ECO:0007669"/>
    <property type="project" value="InterPro"/>
</dbReference>
<dbReference type="InterPro" id="IPR018232">
    <property type="entry name" value="Glyco_hydro_37_CS"/>
</dbReference>
<evidence type="ECO:0000256" key="1">
    <source>
        <dbReference type="ARBA" id="ARBA00001576"/>
    </source>
</evidence>
<dbReference type="STRING" id="1317122.ATO12_11465"/>
<keyword evidence="6" id="KW-1185">Reference proteome</keyword>
<dbReference type="RefSeq" id="WP_034240760.1">
    <property type="nucleotide sequence ID" value="NZ_AQRA01000003.1"/>
</dbReference>
<dbReference type="SUPFAM" id="SSF48208">
    <property type="entry name" value="Six-hairpin glycosidases"/>
    <property type="match status" value="1"/>
</dbReference>
<dbReference type="PRINTS" id="PR00744">
    <property type="entry name" value="GLHYDRLASE37"/>
</dbReference>
<evidence type="ECO:0000313" key="5">
    <source>
        <dbReference type="EMBL" id="EZH74381.1"/>
    </source>
</evidence>
<dbReference type="PANTHER" id="PTHR23403">
    <property type="entry name" value="TREHALASE"/>
    <property type="match status" value="1"/>
</dbReference>
<dbReference type="Pfam" id="PF07492">
    <property type="entry name" value="Trehalase_Ca-bi"/>
    <property type="match status" value="1"/>
</dbReference>
<accession>A0A023BWG8</accession>
<dbReference type="Proteomes" id="UP000023541">
    <property type="component" value="Unassembled WGS sequence"/>
</dbReference>
<name>A0A023BWG8_9FLAO</name>
<evidence type="ECO:0000313" key="6">
    <source>
        <dbReference type="Proteomes" id="UP000023541"/>
    </source>
</evidence>
<organism evidence="5 6">
    <name type="scientific">Aquimarina atlantica</name>
    <dbReference type="NCBI Taxonomy" id="1317122"/>
    <lineage>
        <taxon>Bacteria</taxon>
        <taxon>Pseudomonadati</taxon>
        <taxon>Bacteroidota</taxon>
        <taxon>Flavobacteriia</taxon>
        <taxon>Flavobacteriales</taxon>
        <taxon>Flavobacteriaceae</taxon>
        <taxon>Aquimarina</taxon>
    </lineage>
</organism>
<dbReference type="InterPro" id="IPR011120">
    <property type="entry name" value="Trehalase_Ca-bd"/>
</dbReference>
<evidence type="ECO:0000256" key="2">
    <source>
        <dbReference type="ARBA" id="ARBA00022801"/>
    </source>
</evidence>
<gene>
    <name evidence="5" type="ORF">ATO12_11465</name>
</gene>
<keyword evidence="3" id="KW-0326">Glycosidase</keyword>
<reference evidence="5 6" key="1">
    <citation type="submission" date="2014-04" db="EMBL/GenBank/DDBJ databases">
        <title>Aquimarina sp. 22II-S11-z7 Genome Sequencing.</title>
        <authorList>
            <person name="Lai Q."/>
        </authorList>
    </citation>
    <scope>NUCLEOTIDE SEQUENCE [LARGE SCALE GENOMIC DNA]</scope>
    <source>
        <strain evidence="5 6">22II-S11-z7</strain>
    </source>
</reference>
<dbReference type="Pfam" id="PF01204">
    <property type="entry name" value="Trehalase"/>
    <property type="match status" value="1"/>
</dbReference>
<dbReference type="PROSITE" id="PS00927">
    <property type="entry name" value="TREHALASE_1"/>
    <property type="match status" value="1"/>
</dbReference>